<protein>
    <submittedName>
        <fullName evidence="13">SusC/RagA family TonB-linked outer membrane protein</fullName>
    </submittedName>
</protein>
<keyword evidence="10" id="KW-0732">Signal</keyword>
<dbReference type="InterPro" id="IPR023996">
    <property type="entry name" value="TonB-dep_OMP_SusC/RagA"/>
</dbReference>
<keyword evidence="6 8" id="KW-0472">Membrane</keyword>
<dbReference type="InterPro" id="IPR000531">
    <property type="entry name" value="Beta-barrel_TonB"/>
</dbReference>
<keyword evidence="2 8" id="KW-0813">Transport</keyword>
<keyword evidence="5 9" id="KW-0798">TonB box</keyword>
<dbReference type="InterPro" id="IPR012910">
    <property type="entry name" value="Plug_dom"/>
</dbReference>
<organism evidence="13 14">
    <name type="scientific">Carboxylicivirga linearis</name>
    <dbReference type="NCBI Taxonomy" id="1628157"/>
    <lineage>
        <taxon>Bacteria</taxon>
        <taxon>Pseudomonadati</taxon>
        <taxon>Bacteroidota</taxon>
        <taxon>Bacteroidia</taxon>
        <taxon>Marinilabiliales</taxon>
        <taxon>Marinilabiliaceae</taxon>
        <taxon>Carboxylicivirga</taxon>
    </lineage>
</organism>
<dbReference type="InterPro" id="IPR023997">
    <property type="entry name" value="TonB-dep_OMP_SusC/RagA_CS"/>
</dbReference>
<evidence type="ECO:0000256" key="7">
    <source>
        <dbReference type="ARBA" id="ARBA00023237"/>
    </source>
</evidence>
<reference evidence="13 14" key="1">
    <citation type="journal article" date="2015" name="Int. J. Syst. Evol. Microbiol.">
        <title>Carboxylicivirga linearis sp. nov., isolated from a sea cucumber culture pond.</title>
        <authorList>
            <person name="Wang F.Q."/>
            <person name="Zhou Y.X."/>
            <person name="Lin X.Z."/>
            <person name="Chen G.J."/>
            <person name="Du Z.J."/>
        </authorList>
    </citation>
    <scope>NUCLEOTIDE SEQUENCE [LARGE SCALE GENOMIC DNA]</scope>
    <source>
        <strain evidence="13 14">FB218</strain>
    </source>
</reference>
<dbReference type="Gene3D" id="2.170.130.10">
    <property type="entry name" value="TonB-dependent receptor, plug domain"/>
    <property type="match status" value="1"/>
</dbReference>
<keyword evidence="4 8" id="KW-0812">Transmembrane</keyword>
<dbReference type="SUPFAM" id="SSF49464">
    <property type="entry name" value="Carboxypeptidase regulatory domain-like"/>
    <property type="match status" value="1"/>
</dbReference>
<comment type="similarity">
    <text evidence="8 9">Belongs to the TonB-dependent receptor family.</text>
</comment>
<dbReference type="Gene3D" id="2.60.40.1120">
    <property type="entry name" value="Carboxypeptidase-like, regulatory domain"/>
    <property type="match status" value="1"/>
</dbReference>
<evidence type="ECO:0000259" key="12">
    <source>
        <dbReference type="Pfam" id="PF07715"/>
    </source>
</evidence>
<dbReference type="Gene3D" id="2.40.170.20">
    <property type="entry name" value="TonB-dependent receptor, beta-barrel domain"/>
    <property type="match status" value="1"/>
</dbReference>
<dbReference type="EMBL" id="JAGUCO010000007">
    <property type="protein sequence ID" value="MBS2098942.1"/>
    <property type="molecule type" value="Genomic_DNA"/>
</dbReference>
<feature type="domain" description="TonB-dependent receptor-like beta-barrel" evidence="11">
    <location>
        <begin position="400"/>
        <end position="963"/>
    </location>
</feature>
<dbReference type="Pfam" id="PF13715">
    <property type="entry name" value="CarbopepD_reg_2"/>
    <property type="match status" value="1"/>
</dbReference>
<name>A0ABS5JVL3_9BACT</name>
<dbReference type="Pfam" id="PF07715">
    <property type="entry name" value="Plug"/>
    <property type="match status" value="1"/>
</dbReference>
<dbReference type="InterPro" id="IPR036942">
    <property type="entry name" value="Beta-barrel_TonB_sf"/>
</dbReference>
<keyword evidence="14" id="KW-1185">Reference proteome</keyword>
<dbReference type="RefSeq" id="WP_212216185.1">
    <property type="nucleotide sequence ID" value="NZ_JAGUCO010000007.1"/>
</dbReference>
<feature type="domain" description="TonB-dependent receptor plug" evidence="12">
    <location>
        <begin position="118"/>
        <end position="234"/>
    </location>
</feature>
<dbReference type="SUPFAM" id="SSF56935">
    <property type="entry name" value="Porins"/>
    <property type="match status" value="1"/>
</dbReference>
<comment type="subcellular location">
    <subcellularLocation>
        <location evidence="1 8">Cell outer membrane</location>
        <topology evidence="1 8">Multi-pass membrane protein</topology>
    </subcellularLocation>
</comment>
<evidence type="ECO:0000256" key="1">
    <source>
        <dbReference type="ARBA" id="ARBA00004571"/>
    </source>
</evidence>
<comment type="caution">
    <text evidence="13">The sequence shown here is derived from an EMBL/GenBank/DDBJ whole genome shotgun (WGS) entry which is preliminary data.</text>
</comment>
<sequence>MKKQSNLFKLLFLFLAFFSFLNINAQEMTVTGVVTDASNGMPLPGVTVAIKGTTIGTITTPDGTYTLKANKGQILVYSFIGYKNVESVIGDQSQINIALDADVIGMEEVVVIGYGTSKKKDLTGSIQTVSADDFNQGVLSSPQQLINGKVAGVQITDGGGAPGEGATIRIRGGSSLSASNDPLIIIDGVPLDNSGVSGMRNPLNVVNPNDIETFTVLKDASATAIYGSRASNGVILITTKKGKASGLQVDYSGNVSVATPASKLDMLSADEYREVLADKFPGNVGLLGTANTDWQDEVYRNAISTDHNLALSGMVVENLPYRLSVGYNNTNGILDESSMERTTASLNLNPSLFDDHLRVNIAAKGMFINNNFSNQGAVGAAISMDPTQVIRGDEYAAYGGYFAWARPDGSPNGNAPDNPRALIDQRVDKSKVNRFVGNAQFDYKFHFLPDLRANLNLGLDMSEGKDDDGIQTLPGAAWDTDAYLRGGGYNTYVQKKENKLLDFYLQYTKALPSIDSRFDVMGGYSWQHFWAENTSGSWFNLPNEDGEYVRDPENLTRNENYLVSFFGRLNYILSDKYYVTFTLRNDGSSRFSEENRWGLFPSVALAWNMKEESFLSNSDVLSTLKMKVGYGVTGQQDIGSDYGYFGTYKSGQPTAQYMYYNSLTGSYDRIPMTTIRPNGYDENLKWEETTTYNVGFDYGFLNNRISGTLDVYLRETKDLLNQIPVPAGANLTNELVTNVGSLENKGFEFTVNATAIQNNDFTWDIGANVTYNQNEITKLTRVEDPNYLGVQTGGISGGTGNLVQIHQVGQAAGSFFVYQQVYDNDGNPIEGVYIDRDENGEFNESDLMVYKQSAPKVMLGLNTSLTYKNWDFSLVGRANLGQYVYNNMASNTGWYNSMQISGEYLNNLNRDVFNTNFNSAQYLSSYYVQKASFFRMDNITLGYDMSDLLNNSFKMRVYSSVNNAFVITGYEGLDPEVSGGIDNNVYPRPRTFLLGVNVTF</sequence>
<evidence type="ECO:0000256" key="6">
    <source>
        <dbReference type="ARBA" id="ARBA00023136"/>
    </source>
</evidence>
<dbReference type="Pfam" id="PF00593">
    <property type="entry name" value="TonB_dep_Rec_b-barrel"/>
    <property type="match status" value="1"/>
</dbReference>
<proteinExistence type="inferred from homology"/>
<evidence type="ECO:0000256" key="9">
    <source>
        <dbReference type="RuleBase" id="RU003357"/>
    </source>
</evidence>
<evidence type="ECO:0000313" key="14">
    <source>
        <dbReference type="Proteomes" id="UP000708576"/>
    </source>
</evidence>
<evidence type="ECO:0000256" key="4">
    <source>
        <dbReference type="ARBA" id="ARBA00022692"/>
    </source>
</evidence>
<dbReference type="PROSITE" id="PS52016">
    <property type="entry name" value="TONB_DEPENDENT_REC_3"/>
    <property type="match status" value="1"/>
</dbReference>
<evidence type="ECO:0000313" key="13">
    <source>
        <dbReference type="EMBL" id="MBS2098942.1"/>
    </source>
</evidence>
<evidence type="ECO:0000256" key="10">
    <source>
        <dbReference type="SAM" id="SignalP"/>
    </source>
</evidence>
<gene>
    <name evidence="13" type="ORF">KEM10_11690</name>
</gene>
<dbReference type="InterPro" id="IPR037066">
    <property type="entry name" value="Plug_dom_sf"/>
</dbReference>
<dbReference type="Proteomes" id="UP000708576">
    <property type="component" value="Unassembled WGS sequence"/>
</dbReference>
<evidence type="ECO:0000256" key="3">
    <source>
        <dbReference type="ARBA" id="ARBA00022452"/>
    </source>
</evidence>
<feature type="signal peptide" evidence="10">
    <location>
        <begin position="1"/>
        <end position="25"/>
    </location>
</feature>
<dbReference type="InterPro" id="IPR039426">
    <property type="entry name" value="TonB-dep_rcpt-like"/>
</dbReference>
<evidence type="ECO:0000256" key="8">
    <source>
        <dbReference type="PROSITE-ProRule" id="PRU01360"/>
    </source>
</evidence>
<dbReference type="InterPro" id="IPR008969">
    <property type="entry name" value="CarboxyPept-like_regulatory"/>
</dbReference>
<feature type="chain" id="PRO_5046820158" evidence="10">
    <location>
        <begin position="26"/>
        <end position="1000"/>
    </location>
</feature>
<keyword evidence="7 8" id="KW-0998">Cell outer membrane</keyword>
<dbReference type="NCBIfam" id="TIGR04056">
    <property type="entry name" value="OMP_RagA_SusC"/>
    <property type="match status" value="1"/>
</dbReference>
<accession>A0ABS5JVL3</accession>
<keyword evidence="3 8" id="KW-1134">Transmembrane beta strand</keyword>
<evidence type="ECO:0000256" key="5">
    <source>
        <dbReference type="ARBA" id="ARBA00023077"/>
    </source>
</evidence>
<dbReference type="NCBIfam" id="TIGR04057">
    <property type="entry name" value="SusC_RagA_signa"/>
    <property type="match status" value="1"/>
</dbReference>
<evidence type="ECO:0000259" key="11">
    <source>
        <dbReference type="Pfam" id="PF00593"/>
    </source>
</evidence>
<evidence type="ECO:0000256" key="2">
    <source>
        <dbReference type="ARBA" id="ARBA00022448"/>
    </source>
</evidence>